<dbReference type="EMBL" id="JAPEIS010000001">
    <property type="protein sequence ID" value="KAJ8070339.1"/>
    <property type="molecule type" value="Genomic_DNA"/>
</dbReference>
<evidence type="ECO:0000313" key="1">
    <source>
        <dbReference type="EMBL" id="KAJ8070339.1"/>
    </source>
</evidence>
<dbReference type="Proteomes" id="UP001152300">
    <property type="component" value="Unassembled WGS sequence"/>
</dbReference>
<proteinExistence type="predicted"/>
<comment type="caution">
    <text evidence="1">The sequence shown here is derived from an EMBL/GenBank/DDBJ whole genome shotgun (WGS) entry which is preliminary data.</text>
</comment>
<evidence type="ECO:0000313" key="2">
    <source>
        <dbReference type="Proteomes" id="UP001152300"/>
    </source>
</evidence>
<reference evidence="1" key="1">
    <citation type="submission" date="2022-11" db="EMBL/GenBank/DDBJ databases">
        <title>Genome Resource of Sclerotinia nivalis Strain SnTB1, a Plant Pathogen Isolated from American Ginseng.</title>
        <authorList>
            <person name="Fan S."/>
        </authorList>
    </citation>
    <scope>NUCLEOTIDE SEQUENCE</scope>
    <source>
        <strain evidence="1">SnTB1</strain>
    </source>
</reference>
<gene>
    <name evidence="1" type="ORF">OCU04_000719</name>
</gene>
<keyword evidence="2" id="KW-1185">Reference proteome</keyword>
<dbReference type="AlphaFoldDB" id="A0A9X0DP13"/>
<protein>
    <submittedName>
        <fullName evidence="1">Uncharacterized protein</fullName>
    </submittedName>
</protein>
<sequence length="68" mass="7676">MSVTNEQNLETESIVQEHLKNSLETFDDFEHALETASNSRSASVCLYFPPLNYLHADLIPIAGHRVQC</sequence>
<name>A0A9X0DP13_9HELO</name>
<organism evidence="1 2">
    <name type="scientific">Sclerotinia nivalis</name>
    <dbReference type="NCBI Taxonomy" id="352851"/>
    <lineage>
        <taxon>Eukaryota</taxon>
        <taxon>Fungi</taxon>
        <taxon>Dikarya</taxon>
        <taxon>Ascomycota</taxon>
        <taxon>Pezizomycotina</taxon>
        <taxon>Leotiomycetes</taxon>
        <taxon>Helotiales</taxon>
        <taxon>Sclerotiniaceae</taxon>
        <taxon>Sclerotinia</taxon>
    </lineage>
</organism>
<accession>A0A9X0DP13</accession>